<dbReference type="AlphaFoldDB" id="A0A5B7EVL4"/>
<comment type="caution">
    <text evidence="2">The sequence shown here is derived from an EMBL/GenBank/DDBJ whole genome shotgun (WGS) entry which is preliminary data.</text>
</comment>
<sequence length="420" mass="47434">MGVSARMLALVWLCWAGRLCDGLEASTDDHFDYKFDSSYIAMKKAANGISILNPDMLVIYGLEAAGLYYAATHGLSYLAYQKLSSNTTKMYAAALNGKCITLEQGDHGKCLTERDFRVMMIKEARMALQDAATLITEAGVRARLQWFIENGVDDVVSILSTSAQNVIRDLFFTFIGPLQNLWIRIDKFQSILVDRYSSGTGGTDKLVWTTDGVASEVYAIIGAIISKQYRVARFYYSTEERVGQFCVMFRDHMEAVSNLPMANMHQGSPLPFIDRYWDARALEYAVTWIFKMRKEVRDADKKEFEKVLADLYDKLVAGENEEALELANHFLSKSMDMLGPKVFSKYLEQPMHNEILRLSIPVPPNLEDTNPSGVPKSQHEFEVSLIENTIHQFLDETAEDSVGRLLFNHIVSVTGDEMLQ</sequence>
<keyword evidence="3" id="KW-1185">Reference proteome</keyword>
<gene>
    <name evidence="2" type="ORF">E2C01_030721</name>
</gene>
<evidence type="ECO:0000256" key="1">
    <source>
        <dbReference type="SAM" id="SignalP"/>
    </source>
</evidence>
<dbReference type="EMBL" id="VSRR010003726">
    <property type="protein sequence ID" value="MPC37247.1"/>
    <property type="molecule type" value="Genomic_DNA"/>
</dbReference>
<name>A0A5B7EVL4_PORTR</name>
<dbReference type="OrthoDB" id="10648082at2759"/>
<evidence type="ECO:0000313" key="2">
    <source>
        <dbReference type="EMBL" id="MPC37247.1"/>
    </source>
</evidence>
<reference evidence="2 3" key="1">
    <citation type="submission" date="2019-05" db="EMBL/GenBank/DDBJ databases">
        <title>Another draft genome of Portunus trituberculatus and its Hox gene families provides insights of decapod evolution.</title>
        <authorList>
            <person name="Jeong J.-H."/>
            <person name="Song I."/>
            <person name="Kim S."/>
            <person name="Choi T."/>
            <person name="Kim D."/>
            <person name="Ryu S."/>
            <person name="Kim W."/>
        </authorList>
    </citation>
    <scope>NUCLEOTIDE SEQUENCE [LARGE SCALE GENOMIC DNA]</scope>
    <source>
        <tissue evidence="2">Muscle</tissue>
    </source>
</reference>
<evidence type="ECO:0000313" key="3">
    <source>
        <dbReference type="Proteomes" id="UP000324222"/>
    </source>
</evidence>
<organism evidence="2 3">
    <name type="scientific">Portunus trituberculatus</name>
    <name type="common">Swimming crab</name>
    <name type="synonym">Neptunus trituberculatus</name>
    <dbReference type="NCBI Taxonomy" id="210409"/>
    <lineage>
        <taxon>Eukaryota</taxon>
        <taxon>Metazoa</taxon>
        <taxon>Ecdysozoa</taxon>
        <taxon>Arthropoda</taxon>
        <taxon>Crustacea</taxon>
        <taxon>Multicrustacea</taxon>
        <taxon>Malacostraca</taxon>
        <taxon>Eumalacostraca</taxon>
        <taxon>Eucarida</taxon>
        <taxon>Decapoda</taxon>
        <taxon>Pleocyemata</taxon>
        <taxon>Brachyura</taxon>
        <taxon>Eubrachyura</taxon>
        <taxon>Portunoidea</taxon>
        <taxon>Portunidae</taxon>
        <taxon>Portuninae</taxon>
        <taxon>Portunus</taxon>
    </lineage>
</organism>
<feature type="signal peptide" evidence="1">
    <location>
        <begin position="1"/>
        <end position="22"/>
    </location>
</feature>
<accession>A0A5B7EVL4</accession>
<proteinExistence type="predicted"/>
<dbReference type="Proteomes" id="UP000324222">
    <property type="component" value="Unassembled WGS sequence"/>
</dbReference>
<protein>
    <submittedName>
        <fullName evidence="2">Uncharacterized protein</fullName>
    </submittedName>
</protein>
<feature type="chain" id="PRO_5023130059" evidence="1">
    <location>
        <begin position="23"/>
        <end position="420"/>
    </location>
</feature>
<keyword evidence="1" id="KW-0732">Signal</keyword>